<proteinExistence type="predicted"/>
<reference evidence="1" key="2">
    <citation type="submission" date="2020-09" db="EMBL/GenBank/DDBJ databases">
        <authorList>
            <person name="Sun Q."/>
            <person name="Zhou Y."/>
        </authorList>
    </citation>
    <scope>NUCLEOTIDE SEQUENCE</scope>
    <source>
        <strain evidence="1">CGMCC 4.7272</strain>
    </source>
</reference>
<dbReference type="Proteomes" id="UP000625682">
    <property type="component" value="Unassembled WGS sequence"/>
</dbReference>
<dbReference type="EMBL" id="BMMU01000013">
    <property type="protein sequence ID" value="GGJ41030.1"/>
    <property type="molecule type" value="Genomic_DNA"/>
</dbReference>
<organism evidence="1 2">
    <name type="scientific">Streptomyces lacrimifluminis</name>
    <dbReference type="NCBI Taxonomy" id="1500077"/>
    <lineage>
        <taxon>Bacteria</taxon>
        <taxon>Bacillati</taxon>
        <taxon>Actinomycetota</taxon>
        <taxon>Actinomycetes</taxon>
        <taxon>Kitasatosporales</taxon>
        <taxon>Streptomycetaceae</taxon>
        <taxon>Streptomyces</taxon>
    </lineage>
</organism>
<sequence>MATTAGPALIEPPRISTTRMIPNISTTDNEMATLITPYGRFALPAQGCFPSHPRQIHRATNEAAVCGR</sequence>
<reference evidence="1" key="1">
    <citation type="journal article" date="2014" name="Int. J. Syst. Evol. Microbiol.">
        <title>Complete genome sequence of Corynebacterium casei LMG S-19264T (=DSM 44701T), isolated from a smear-ripened cheese.</title>
        <authorList>
            <consortium name="US DOE Joint Genome Institute (JGI-PGF)"/>
            <person name="Walter F."/>
            <person name="Albersmeier A."/>
            <person name="Kalinowski J."/>
            <person name="Ruckert C."/>
        </authorList>
    </citation>
    <scope>NUCLEOTIDE SEQUENCE</scope>
    <source>
        <strain evidence="1">CGMCC 4.7272</strain>
    </source>
</reference>
<protein>
    <submittedName>
        <fullName evidence="1">Uncharacterized protein</fullName>
    </submittedName>
</protein>
<accession>A0A917L219</accession>
<gene>
    <name evidence="1" type="ORF">GCM10012282_42340</name>
</gene>
<dbReference type="AlphaFoldDB" id="A0A917L219"/>
<name>A0A917L219_9ACTN</name>
<comment type="caution">
    <text evidence="1">The sequence shown here is derived from an EMBL/GenBank/DDBJ whole genome shotgun (WGS) entry which is preliminary data.</text>
</comment>
<evidence type="ECO:0000313" key="2">
    <source>
        <dbReference type="Proteomes" id="UP000625682"/>
    </source>
</evidence>
<evidence type="ECO:0000313" key="1">
    <source>
        <dbReference type="EMBL" id="GGJ41030.1"/>
    </source>
</evidence>
<keyword evidence="2" id="KW-1185">Reference proteome</keyword>